<dbReference type="Gene3D" id="1.10.260.40">
    <property type="entry name" value="lambda repressor-like DNA-binding domains"/>
    <property type="match status" value="1"/>
</dbReference>
<dbReference type="SUPFAM" id="SSF53822">
    <property type="entry name" value="Periplasmic binding protein-like I"/>
    <property type="match status" value="1"/>
</dbReference>
<feature type="domain" description="HTH lacI-type" evidence="4">
    <location>
        <begin position="1"/>
        <end position="53"/>
    </location>
</feature>
<dbReference type="Pfam" id="PF00356">
    <property type="entry name" value="LacI"/>
    <property type="match status" value="1"/>
</dbReference>
<dbReference type="CDD" id="cd01392">
    <property type="entry name" value="HTH_LacI"/>
    <property type="match status" value="1"/>
</dbReference>
<evidence type="ECO:0000313" key="5">
    <source>
        <dbReference type="EMBL" id="PKW27620.1"/>
    </source>
</evidence>
<dbReference type="Proteomes" id="UP000233781">
    <property type="component" value="Unassembled WGS sequence"/>
</dbReference>
<evidence type="ECO:0000256" key="2">
    <source>
        <dbReference type="ARBA" id="ARBA00023125"/>
    </source>
</evidence>
<dbReference type="CDD" id="cd01574">
    <property type="entry name" value="PBP1_LacI"/>
    <property type="match status" value="1"/>
</dbReference>
<sequence length="333" mass="34738">MADVAHAAGVSHQTVSRVLNAPQTVSPDTRQRVLRAVADLGYRRNSVARALASGHTRLIGVVVDELAFHGPGSTVVAVAEAARQAGYAISLDPQVTMSTDTVSAALDRLLSRAVDAVIVVSAHGWADIDAAAAHLDVPVVSIDGALGGATASVGVDQRAGAGLATRHLVELGHRRIAHVAGPADWPQAAERRAAVAQTIAEHGLTPGPVLEGDWSARSGHVAMRRLLQRHRDVTAVVVANDQMAVGAYRALTELGRRAPDDISVVGFDDIPEAAYLSPPLTTIRQDFSALGREAVRLVLSALAGEPCPSRLIPPKLVVRASTARPRGGQSATR</sequence>
<comment type="caution">
    <text evidence="5">The sequence shown here is derived from an EMBL/GenBank/DDBJ whole genome shotgun (WGS) entry which is preliminary data.</text>
</comment>
<dbReference type="PROSITE" id="PS50932">
    <property type="entry name" value="HTH_LACI_2"/>
    <property type="match status" value="1"/>
</dbReference>
<dbReference type="GO" id="GO:0000976">
    <property type="term" value="F:transcription cis-regulatory region binding"/>
    <property type="evidence" value="ECO:0007669"/>
    <property type="project" value="TreeGrafter"/>
</dbReference>
<proteinExistence type="predicted"/>
<dbReference type="GO" id="GO:0003700">
    <property type="term" value="F:DNA-binding transcription factor activity"/>
    <property type="evidence" value="ECO:0007669"/>
    <property type="project" value="TreeGrafter"/>
</dbReference>
<dbReference type="SUPFAM" id="SSF47413">
    <property type="entry name" value="lambda repressor-like DNA-binding domains"/>
    <property type="match status" value="1"/>
</dbReference>
<dbReference type="InterPro" id="IPR028082">
    <property type="entry name" value="Peripla_BP_I"/>
</dbReference>
<dbReference type="EMBL" id="PJNE01000001">
    <property type="protein sequence ID" value="PKW27620.1"/>
    <property type="molecule type" value="Genomic_DNA"/>
</dbReference>
<keyword evidence="6" id="KW-1185">Reference proteome</keyword>
<gene>
    <name evidence="5" type="ORF">ATL31_2470</name>
</gene>
<dbReference type="AlphaFoldDB" id="A0A2N3YL82"/>
<evidence type="ECO:0000256" key="3">
    <source>
        <dbReference type="ARBA" id="ARBA00023163"/>
    </source>
</evidence>
<dbReference type="InterPro" id="IPR000843">
    <property type="entry name" value="HTH_LacI"/>
</dbReference>
<dbReference type="Pfam" id="PF13377">
    <property type="entry name" value="Peripla_BP_3"/>
    <property type="match status" value="1"/>
</dbReference>
<accession>A0A2N3YL82</accession>
<dbReference type="PANTHER" id="PTHR30146:SF109">
    <property type="entry name" value="HTH-TYPE TRANSCRIPTIONAL REGULATOR GALS"/>
    <property type="match status" value="1"/>
</dbReference>
<keyword evidence="3" id="KW-0804">Transcription</keyword>
<dbReference type="SMART" id="SM00354">
    <property type="entry name" value="HTH_LACI"/>
    <property type="match status" value="1"/>
</dbReference>
<evidence type="ECO:0000313" key="6">
    <source>
        <dbReference type="Proteomes" id="UP000233781"/>
    </source>
</evidence>
<dbReference type="PROSITE" id="PS00356">
    <property type="entry name" value="HTH_LACI_1"/>
    <property type="match status" value="1"/>
</dbReference>
<name>A0A2N3YL82_9MICO</name>
<protein>
    <submittedName>
        <fullName evidence="5">LacI family transcriptional regulator</fullName>
    </submittedName>
</protein>
<evidence type="ECO:0000259" key="4">
    <source>
        <dbReference type="PROSITE" id="PS50932"/>
    </source>
</evidence>
<dbReference type="InterPro" id="IPR010982">
    <property type="entry name" value="Lambda_DNA-bd_dom_sf"/>
</dbReference>
<keyword evidence="1" id="KW-0805">Transcription regulation</keyword>
<dbReference type="Gene3D" id="3.40.50.2300">
    <property type="match status" value="2"/>
</dbReference>
<dbReference type="PANTHER" id="PTHR30146">
    <property type="entry name" value="LACI-RELATED TRANSCRIPTIONAL REPRESSOR"/>
    <property type="match status" value="1"/>
</dbReference>
<keyword evidence="2" id="KW-0238">DNA-binding</keyword>
<evidence type="ECO:0000256" key="1">
    <source>
        <dbReference type="ARBA" id="ARBA00023015"/>
    </source>
</evidence>
<reference evidence="5 6" key="1">
    <citation type="submission" date="2017-12" db="EMBL/GenBank/DDBJ databases">
        <title>Sequencing the genomes of 1000 Actinobacteria strains.</title>
        <authorList>
            <person name="Klenk H.-P."/>
        </authorList>
    </citation>
    <scope>NUCLEOTIDE SEQUENCE [LARGE SCALE GENOMIC DNA]</scope>
    <source>
        <strain evidence="5 6">DSM 12806</strain>
    </source>
</reference>
<organism evidence="5 6">
    <name type="scientific">Phycicoccus duodecadis</name>
    <dbReference type="NCBI Taxonomy" id="173053"/>
    <lineage>
        <taxon>Bacteria</taxon>
        <taxon>Bacillati</taxon>
        <taxon>Actinomycetota</taxon>
        <taxon>Actinomycetes</taxon>
        <taxon>Micrococcales</taxon>
        <taxon>Intrasporangiaceae</taxon>
        <taxon>Phycicoccus</taxon>
    </lineage>
</organism>
<dbReference type="InterPro" id="IPR046335">
    <property type="entry name" value="LacI/GalR-like_sensor"/>
</dbReference>